<keyword evidence="1" id="KW-0472">Membrane</keyword>
<keyword evidence="1" id="KW-1133">Transmembrane helix</keyword>
<feature type="transmembrane region" description="Helical" evidence="1">
    <location>
        <begin position="10"/>
        <end position="28"/>
    </location>
</feature>
<feature type="transmembrane region" description="Helical" evidence="1">
    <location>
        <begin position="82"/>
        <end position="99"/>
    </location>
</feature>
<evidence type="ECO:0000256" key="1">
    <source>
        <dbReference type="SAM" id="Phobius"/>
    </source>
</evidence>
<dbReference type="Proteomes" id="UP000254176">
    <property type="component" value="Unassembled WGS sequence"/>
</dbReference>
<evidence type="ECO:0000313" key="2">
    <source>
        <dbReference type="EMBL" id="SUA29833.1"/>
    </source>
</evidence>
<dbReference type="EMBL" id="UGRP01000002">
    <property type="protein sequence ID" value="SUA29833.1"/>
    <property type="molecule type" value="Genomic_DNA"/>
</dbReference>
<accession>A0A378WAN3</accession>
<feature type="transmembrane region" description="Helical" evidence="1">
    <location>
        <begin position="40"/>
        <end position="61"/>
    </location>
</feature>
<sequence>MGVLLNNTKILINISSISFILLNVYIIYSKVRFNLSTIPFVNHISILIAFSFIISTLLLIYKMVIFARGINKNQNKIEFVKIFTFYFMVILYIALITLFRQENFYFNMNIYSIIFIVILFCLTHFFFIIKFYFEVNKNV</sequence>
<protein>
    <submittedName>
        <fullName evidence="2">Uncharacterized protein</fullName>
    </submittedName>
</protein>
<gene>
    <name evidence="2" type="ORF">NCTC8554_01835</name>
</gene>
<evidence type="ECO:0000313" key="3">
    <source>
        <dbReference type="Proteomes" id="UP000254176"/>
    </source>
</evidence>
<feature type="transmembrane region" description="Helical" evidence="1">
    <location>
        <begin position="111"/>
        <end position="133"/>
    </location>
</feature>
<organism evidence="2 3">
    <name type="scientific">Neisseria meningitidis</name>
    <dbReference type="NCBI Taxonomy" id="487"/>
    <lineage>
        <taxon>Bacteria</taxon>
        <taxon>Pseudomonadati</taxon>
        <taxon>Pseudomonadota</taxon>
        <taxon>Betaproteobacteria</taxon>
        <taxon>Neisseriales</taxon>
        <taxon>Neisseriaceae</taxon>
        <taxon>Neisseria</taxon>
    </lineage>
</organism>
<proteinExistence type="predicted"/>
<reference evidence="2 3" key="1">
    <citation type="submission" date="2018-06" db="EMBL/GenBank/DDBJ databases">
        <authorList>
            <consortium name="Pathogen Informatics"/>
            <person name="Doyle S."/>
        </authorList>
    </citation>
    <scope>NUCLEOTIDE SEQUENCE [LARGE SCALE GENOMIC DNA]</scope>
    <source>
        <strain evidence="2 3">NCTC8554</strain>
    </source>
</reference>
<keyword evidence="1" id="KW-0812">Transmembrane</keyword>
<dbReference type="AlphaFoldDB" id="A0A378WAN3"/>
<name>A0A378WAN3_NEIME</name>